<comment type="caution">
    <text evidence="8">The sequence shown here is derived from an EMBL/GenBank/DDBJ whole genome shotgun (WGS) entry which is preliminary data.</text>
</comment>
<evidence type="ECO:0000313" key="9">
    <source>
        <dbReference type="Proteomes" id="UP000242188"/>
    </source>
</evidence>
<dbReference type="STRING" id="6573.A0A210PTN8"/>
<dbReference type="PROSITE" id="PS00134">
    <property type="entry name" value="TRYPSIN_HIS"/>
    <property type="match status" value="1"/>
</dbReference>
<keyword evidence="2 5" id="KW-0378">Hydrolase</keyword>
<dbReference type="EMBL" id="NEDP02005500">
    <property type="protein sequence ID" value="OWF39877.1"/>
    <property type="molecule type" value="Genomic_DNA"/>
</dbReference>
<dbReference type="PANTHER" id="PTHR24252:SF7">
    <property type="entry name" value="HYALIN"/>
    <property type="match status" value="1"/>
</dbReference>
<keyword evidence="1 5" id="KW-0645">Protease</keyword>
<dbReference type="PROSITE" id="PS00135">
    <property type="entry name" value="TRYPSIN_SER"/>
    <property type="match status" value="1"/>
</dbReference>
<dbReference type="InterPro" id="IPR009003">
    <property type="entry name" value="Peptidase_S1_PA"/>
</dbReference>
<evidence type="ECO:0000256" key="6">
    <source>
        <dbReference type="SAM" id="MobiDB-lite"/>
    </source>
</evidence>
<evidence type="ECO:0000256" key="1">
    <source>
        <dbReference type="ARBA" id="ARBA00022670"/>
    </source>
</evidence>
<feature type="domain" description="Peptidase S1" evidence="7">
    <location>
        <begin position="250"/>
        <end position="488"/>
    </location>
</feature>
<proteinExistence type="predicted"/>
<evidence type="ECO:0000259" key="7">
    <source>
        <dbReference type="PROSITE" id="PS50240"/>
    </source>
</evidence>
<dbReference type="InterPro" id="IPR001314">
    <property type="entry name" value="Peptidase_S1A"/>
</dbReference>
<dbReference type="OrthoDB" id="10004439at2759"/>
<dbReference type="SUPFAM" id="SSF82895">
    <property type="entry name" value="TSP-1 type 1 repeat"/>
    <property type="match status" value="1"/>
</dbReference>
<keyword evidence="9" id="KW-1185">Reference proteome</keyword>
<dbReference type="GO" id="GO:0006508">
    <property type="term" value="P:proteolysis"/>
    <property type="evidence" value="ECO:0007669"/>
    <property type="project" value="UniProtKB-KW"/>
</dbReference>
<feature type="region of interest" description="Disordered" evidence="6">
    <location>
        <begin position="42"/>
        <end position="62"/>
    </location>
</feature>
<dbReference type="SUPFAM" id="SSF50494">
    <property type="entry name" value="Trypsin-like serine proteases"/>
    <property type="match status" value="1"/>
</dbReference>
<dbReference type="InterPro" id="IPR033116">
    <property type="entry name" value="TRYPSIN_SER"/>
</dbReference>
<dbReference type="PROSITE" id="PS50240">
    <property type="entry name" value="TRYPSIN_DOM"/>
    <property type="match status" value="1"/>
</dbReference>
<protein>
    <submittedName>
        <fullName evidence="8">Plasminogen</fullName>
    </submittedName>
</protein>
<organism evidence="8 9">
    <name type="scientific">Mizuhopecten yessoensis</name>
    <name type="common">Japanese scallop</name>
    <name type="synonym">Patinopecten yessoensis</name>
    <dbReference type="NCBI Taxonomy" id="6573"/>
    <lineage>
        <taxon>Eukaryota</taxon>
        <taxon>Metazoa</taxon>
        <taxon>Spiralia</taxon>
        <taxon>Lophotrochozoa</taxon>
        <taxon>Mollusca</taxon>
        <taxon>Bivalvia</taxon>
        <taxon>Autobranchia</taxon>
        <taxon>Pteriomorphia</taxon>
        <taxon>Pectinida</taxon>
        <taxon>Pectinoidea</taxon>
        <taxon>Pectinidae</taxon>
        <taxon>Mizuhopecten</taxon>
    </lineage>
</organism>
<dbReference type="Gene3D" id="2.40.10.10">
    <property type="entry name" value="Trypsin-like serine proteases"/>
    <property type="match status" value="1"/>
</dbReference>
<dbReference type="Pfam" id="PF00089">
    <property type="entry name" value="Trypsin"/>
    <property type="match status" value="1"/>
</dbReference>
<dbReference type="SMART" id="SM00209">
    <property type="entry name" value="TSP1"/>
    <property type="match status" value="2"/>
</dbReference>
<keyword evidence="3 5" id="KW-0720">Serine protease</keyword>
<evidence type="ECO:0000256" key="3">
    <source>
        <dbReference type="ARBA" id="ARBA00022825"/>
    </source>
</evidence>
<dbReference type="FunFam" id="2.40.10.10:FF:000003">
    <property type="entry name" value="Transmembrane serine protease 3"/>
    <property type="match status" value="1"/>
</dbReference>
<dbReference type="PROSITE" id="PS50092">
    <property type="entry name" value="TSP1"/>
    <property type="match status" value="2"/>
</dbReference>
<dbReference type="AlphaFoldDB" id="A0A210PTN8"/>
<dbReference type="InterPro" id="IPR036383">
    <property type="entry name" value="TSP1_rpt_sf"/>
</dbReference>
<evidence type="ECO:0000256" key="5">
    <source>
        <dbReference type="RuleBase" id="RU363034"/>
    </source>
</evidence>
<dbReference type="InterPro" id="IPR000884">
    <property type="entry name" value="TSP1_rpt"/>
</dbReference>
<keyword evidence="4" id="KW-1015">Disulfide bond</keyword>
<dbReference type="PRINTS" id="PR00722">
    <property type="entry name" value="CHYMOTRYPSIN"/>
</dbReference>
<feature type="compositionally biased region" description="Basic and acidic residues" evidence="6">
    <location>
        <begin position="44"/>
        <end position="56"/>
    </location>
</feature>
<accession>A0A210PTN8</accession>
<dbReference type="SMART" id="SM00020">
    <property type="entry name" value="Tryp_SPc"/>
    <property type="match status" value="1"/>
</dbReference>
<dbReference type="CDD" id="cd00190">
    <property type="entry name" value="Tryp_SPc"/>
    <property type="match status" value="1"/>
</dbReference>
<dbReference type="InterPro" id="IPR018114">
    <property type="entry name" value="TRYPSIN_HIS"/>
</dbReference>
<sequence>MKYVSLPIMFRGSHTRPSSRKAEVLLAVQVCLTMMSTAQTTEPSTDRIKNMTRKDNTTSPTETVVTDGFGEADENNIFCDYYTAWSSWTRCNRHCQQTRKRKCRFPTFCGHSRIREKRPCNRKSGPCKEVTYKVIGSTKSNRKKEDLLYDLFYKPWSSWGACSRTCKKRRRRRCKFTDVCGSGYLEEERYCRIVNDTCHGSYIISTNRFKVPDEEKERQKHEVAASNITLESLQLSCGLRPTGTSGRFKIVGGQYSSPNSWPWQVELLNKRKKHFCGGTLIAPYWVLTAAHCIRKRGKTRKIIVRVGEHDVTKLEKTEKDYTVSKYFPHPSFSYKAVMNDIALLKLNTPVRTSNISGYACLPVKSKRLSSRTICKTIGWGRTQSKSLTGSDVLKEADVPIVKKRKCQKAFDFTITRSQLCAGYKRGGIDSCIGDSGGPLLCPFVSNSNDTRWYVNGVTSYGEGCGEKGKFGIYTNVLKYMHWIQKIIFKK</sequence>
<dbReference type="Proteomes" id="UP000242188">
    <property type="component" value="Unassembled WGS sequence"/>
</dbReference>
<dbReference type="GO" id="GO:0004252">
    <property type="term" value="F:serine-type endopeptidase activity"/>
    <property type="evidence" value="ECO:0007669"/>
    <property type="project" value="InterPro"/>
</dbReference>
<gene>
    <name evidence="8" type="ORF">KP79_PYT06141</name>
</gene>
<dbReference type="InterPro" id="IPR043504">
    <property type="entry name" value="Peptidase_S1_PA_chymotrypsin"/>
</dbReference>
<evidence type="ECO:0000256" key="4">
    <source>
        <dbReference type="ARBA" id="ARBA00023157"/>
    </source>
</evidence>
<evidence type="ECO:0000313" key="8">
    <source>
        <dbReference type="EMBL" id="OWF39877.1"/>
    </source>
</evidence>
<dbReference type="PANTHER" id="PTHR24252">
    <property type="entry name" value="ACROSIN-RELATED"/>
    <property type="match status" value="1"/>
</dbReference>
<evidence type="ECO:0000256" key="2">
    <source>
        <dbReference type="ARBA" id="ARBA00022801"/>
    </source>
</evidence>
<reference evidence="8 9" key="1">
    <citation type="journal article" date="2017" name="Nat. Ecol. Evol.">
        <title>Scallop genome provides insights into evolution of bilaterian karyotype and development.</title>
        <authorList>
            <person name="Wang S."/>
            <person name="Zhang J."/>
            <person name="Jiao W."/>
            <person name="Li J."/>
            <person name="Xun X."/>
            <person name="Sun Y."/>
            <person name="Guo X."/>
            <person name="Huan P."/>
            <person name="Dong B."/>
            <person name="Zhang L."/>
            <person name="Hu X."/>
            <person name="Sun X."/>
            <person name="Wang J."/>
            <person name="Zhao C."/>
            <person name="Wang Y."/>
            <person name="Wang D."/>
            <person name="Huang X."/>
            <person name="Wang R."/>
            <person name="Lv J."/>
            <person name="Li Y."/>
            <person name="Zhang Z."/>
            <person name="Liu B."/>
            <person name="Lu W."/>
            <person name="Hui Y."/>
            <person name="Liang J."/>
            <person name="Zhou Z."/>
            <person name="Hou R."/>
            <person name="Li X."/>
            <person name="Liu Y."/>
            <person name="Li H."/>
            <person name="Ning X."/>
            <person name="Lin Y."/>
            <person name="Zhao L."/>
            <person name="Xing Q."/>
            <person name="Dou J."/>
            <person name="Li Y."/>
            <person name="Mao J."/>
            <person name="Guo H."/>
            <person name="Dou H."/>
            <person name="Li T."/>
            <person name="Mu C."/>
            <person name="Jiang W."/>
            <person name="Fu Q."/>
            <person name="Fu X."/>
            <person name="Miao Y."/>
            <person name="Liu J."/>
            <person name="Yu Q."/>
            <person name="Li R."/>
            <person name="Liao H."/>
            <person name="Li X."/>
            <person name="Kong Y."/>
            <person name="Jiang Z."/>
            <person name="Chourrout D."/>
            <person name="Li R."/>
            <person name="Bao Z."/>
        </authorList>
    </citation>
    <scope>NUCLEOTIDE SEQUENCE [LARGE SCALE GENOMIC DNA]</scope>
    <source>
        <strain evidence="8 9">PY_sf001</strain>
    </source>
</reference>
<dbReference type="InterPro" id="IPR001254">
    <property type="entry name" value="Trypsin_dom"/>
</dbReference>
<name>A0A210PTN8_MIZYE</name>